<dbReference type="EMBL" id="CAJGYO010000015">
    <property type="protein sequence ID" value="CAD6270478.1"/>
    <property type="molecule type" value="Genomic_DNA"/>
</dbReference>
<evidence type="ECO:0000256" key="1">
    <source>
        <dbReference type="SAM" id="MobiDB-lite"/>
    </source>
</evidence>
<feature type="region of interest" description="Disordered" evidence="1">
    <location>
        <begin position="56"/>
        <end position="112"/>
    </location>
</feature>
<evidence type="ECO:0000313" key="3">
    <source>
        <dbReference type="Proteomes" id="UP000604825"/>
    </source>
</evidence>
<sequence>MALRSTTVDFTSICHCSIRGRLHLQRDHVDLLHLFGAHLLLQFLILIGEGVPSPGRCRGTGDGSEMRHRALPDSASRDAAAAAERDDGGWRPSRADPGAAWEGKQPGRGKNRAASVTSGFWRIQAAPSSLLLAGGRGWGLRGEEDVDAAPSSFPLNHINTGDYSTVGLPPFLRYRRNEELLLPWMEVNAFTVRLPLFPPCPRIACVI</sequence>
<keyword evidence="3" id="KW-1185">Reference proteome</keyword>
<feature type="compositionally biased region" description="Low complexity" evidence="1">
    <location>
        <begin position="73"/>
        <end position="82"/>
    </location>
</feature>
<dbReference type="AlphaFoldDB" id="A0A811RKX5"/>
<accession>A0A811RKX5</accession>
<dbReference type="Proteomes" id="UP000604825">
    <property type="component" value="Unassembled WGS sequence"/>
</dbReference>
<reference evidence="2" key="1">
    <citation type="submission" date="2020-10" db="EMBL/GenBank/DDBJ databases">
        <authorList>
            <person name="Han B."/>
            <person name="Lu T."/>
            <person name="Zhao Q."/>
            <person name="Huang X."/>
            <person name="Zhao Y."/>
        </authorList>
    </citation>
    <scope>NUCLEOTIDE SEQUENCE</scope>
</reference>
<evidence type="ECO:0000313" key="2">
    <source>
        <dbReference type="EMBL" id="CAD6270478.1"/>
    </source>
</evidence>
<gene>
    <name evidence="2" type="ORF">NCGR_LOCUS53770</name>
</gene>
<name>A0A811RKX5_9POAL</name>
<comment type="caution">
    <text evidence="2">The sequence shown here is derived from an EMBL/GenBank/DDBJ whole genome shotgun (WGS) entry which is preliminary data.</text>
</comment>
<protein>
    <submittedName>
        <fullName evidence="2">Uncharacterized protein</fullName>
    </submittedName>
</protein>
<organism evidence="2 3">
    <name type="scientific">Miscanthus lutarioriparius</name>
    <dbReference type="NCBI Taxonomy" id="422564"/>
    <lineage>
        <taxon>Eukaryota</taxon>
        <taxon>Viridiplantae</taxon>
        <taxon>Streptophyta</taxon>
        <taxon>Embryophyta</taxon>
        <taxon>Tracheophyta</taxon>
        <taxon>Spermatophyta</taxon>
        <taxon>Magnoliopsida</taxon>
        <taxon>Liliopsida</taxon>
        <taxon>Poales</taxon>
        <taxon>Poaceae</taxon>
        <taxon>PACMAD clade</taxon>
        <taxon>Panicoideae</taxon>
        <taxon>Andropogonodae</taxon>
        <taxon>Andropogoneae</taxon>
        <taxon>Saccharinae</taxon>
        <taxon>Miscanthus</taxon>
    </lineage>
</organism>
<proteinExistence type="predicted"/>